<dbReference type="Pfam" id="PF07963">
    <property type="entry name" value="N_methyl"/>
    <property type="match status" value="1"/>
</dbReference>
<dbReference type="PRINTS" id="PR00813">
    <property type="entry name" value="BCTERIALGSPG"/>
</dbReference>
<feature type="transmembrane region" description="Helical" evidence="2">
    <location>
        <begin position="12"/>
        <end position="31"/>
    </location>
</feature>
<keyword evidence="2" id="KW-1133">Transmembrane helix</keyword>
<dbReference type="OrthoDB" id="793940at2"/>
<dbReference type="KEGG" id="ccz:CCALI_02529"/>
<dbReference type="AlphaFoldDB" id="S0EX71"/>
<feature type="domain" description="DUF1559" evidence="3">
    <location>
        <begin position="32"/>
        <end position="62"/>
    </location>
</feature>
<dbReference type="Gene3D" id="3.30.700.10">
    <property type="entry name" value="Glycoprotein, Type 4 Pilin"/>
    <property type="match status" value="1"/>
</dbReference>
<dbReference type="PANTHER" id="PTHR30093">
    <property type="entry name" value="GENERAL SECRETION PATHWAY PROTEIN G"/>
    <property type="match status" value="1"/>
</dbReference>
<dbReference type="EMBL" id="HF951689">
    <property type="protein sequence ID" value="CCW36326.1"/>
    <property type="molecule type" value="Genomic_DNA"/>
</dbReference>
<dbReference type="Proteomes" id="UP000014227">
    <property type="component" value="Chromosome I"/>
</dbReference>
<dbReference type="InterPro" id="IPR000983">
    <property type="entry name" value="Bac_GSPG_pilin"/>
</dbReference>
<dbReference type="STRING" id="454171.CP488_01561"/>
<evidence type="ECO:0000313" key="5">
    <source>
        <dbReference type="Proteomes" id="UP000014227"/>
    </source>
</evidence>
<accession>S0EX71</accession>
<dbReference type="NCBIfam" id="TIGR02532">
    <property type="entry name" value="IV_pilin_GFxxxE"/>
    <property type="match status" value="1"/>
</dbReference>
<dbReference type="InParanoid" id="S0EX71"/>
<dbReference type="InterPro" id="IPR012902">
    <property type="entry name" value="N_methyl_site"/>
</dbReference>
<dbReference type="GO" id="GO:0015627">
    <property type="term" value="C:type II protein secretion system complex"/>
    <property type="evidence" value="ECO:0007669"/>
    <property type="project" value="InterPro"/>
</dbReference>
<sequence length="275" mass="30843">MKKQQAFTLIELLVVIAIIAILAAILFPVFAQAREKARAISCLSNMKQLATAEQMYTQDYDEMLERIRVACNPSVCTGDKWAIGAQDELNPYIKNKAIWHCPDDPYQRVNCISRANGDPGGPISYSFTHYQDGYDEGQIGGYTATFGIHAYYVGQDSKRLAGIGAPASTISIFELWTTVSMWNGYAYWRWDQRNLADPNWPTAPDNFSVSWCGGQGYFSMGAHNGMSNYAFVDGHVKTLKRTSIMSWPWTPQAIAQRAAAGQKNFNLVSWDDQYK</sequence>
<evidence type="ECO:0000313" key="4">
    <source>
        <dbReference type="EMBL" id="CCW36326.1"/>
    </source>
</evidence>
<evidence type="ECO:0000256" key="2">
    <source>
        <dbReference type="SAM" id="Phobius"/>
    </source>
</evidence>
<name>S0EX71_CHTCT</name>
<evidence type="ECO:0000259" key="3">
    <source>
        <dbReference type="Pfam" id="PF07596"/>
    </source>
</evidence>
<organism evidence="4 5">
    <name type="scientific">Chthonomonas calidirosea (strain DSM 23976 / ICMP 18418 / T49)</name>
    <dbReference type="NCBI Taxonomy" id="1303518"/>
    <lineage>
        <taxon>Bacteria</taxon>
        <taxon>Bacillati</taxon>
        <taxon>Armatimonadota</taxon>
        <taxon>Chthonomonadia</taxon>
        <taxon>Chthonomonadales</taxon>
        <taxon>Chthonomonadaceae</taxon>
        <taxon>Chthonomonas</taxon>
    </lineage>
</organism>
<protein>
    <submittedName>
        <fullName evidence="4">Prepilin-type N-terminal cleavage/methylation domain</fullName>
    </submittedName>
</protein>
<reference evidence="5" key="1">
    <citation type="submission" date="2013-03" db="EMBL/GenBank/DDBJ databases">
        <title>Genome sequence of Chthonomonas calidirosea, the first sequenced genome from the Armatimonadetes phylum (formally candidate division OP10).</title>
        <authorList>
            <person name="Lee K.C.Y."/>
            <person name="Morgan X.C."/>
            <person name="Dunfield P.F."/>
            <person name="Tamas I."/>
            <person name="Houghton K.M."/>
            <person name="Vyssotski M."/>
            <person name="Ryan J.L.J."/>
            <person name="Lagutin K."/>
            <person name="McDonald I.R."/>
            <person name="Stott M.B."/>
        </authorList>
    </citation>
    <scope>NUCLEOTIDE SEQUENCE [LARGE SCALE GENOMIC DNA]</scope>
    <source>
        <strain evidence="5">DSM 23976 / ICMP 18418 / T49</strain>
    </source>
</reference>
<dbReference type="SUPFAM" id="SSF54523">
    <property type="entry name" value="Pili subunits"/>
    <property type="match status" value="1"/>
</dbReference>
<keyword evidence="2" id="KW-0812">Transmembrane</keyword>
<dbReference type="InterPro" id="IPR011453">
    <property type="entry name" value="DUF1559"/>
</dbReference>
<dbReference type="InterPro" id="IPR045584">
    <property type="entry name" value="Pilin-like"/>
</dbReference>
<gene>
    <name evidence="4" type="ORF">CCALI_02529</name>
</gene>
<dbReference type="PATRIC" id="fig|1303518.3.peg.2628"/>
<proteinExistence type="predicted"/>
<dbReference type="RefSeq" id="WP_016483837.1">
    <property type="nucleotide sequence ID" value="NC_021487.1"/>
</dbReference>
<dbReference type="GO" id="GO:0015628">
    <property type="term" value="P:protein secretion by the type II secretion system"/>
    <property type="evidence" value="ECO:0007669"/>
    <property type="project" value="InterPro"/>
</dbReference>
<evidence type="ECO:0000256" key="1">
    <source>
        <dbReference type="ARBA" id="ARBA00022481"/>
    </source>
</evidence>
<dbReference type="eggNOG" id="COG4969">
    <property type="taxonomic scope" value="Bacteria"/>
</dbReference>
<keyword evidence="2" id="KW-0472">Membrane</keyword>
<dbReference type="HOGENOM" id="CLU_041661_1_1_0"/>
<dbReference type="Pfam" id="PF07596">
    <property type="entry name" value="SBP_bac_10"/>
    <property type="match status" value="1"/>
</dbReference>
<keyword evidence="1" id="KW-0488">Methylation</keyword>
<keyword evidence="5" id="KW-1185">Reference proteome</keyword>